<dbReference type="Proteomes" id="UP000289857">
    <property type="component" value="Unassembled WGS sequence"/>
</dbReference>
<evidence type="ECO:0000256" key="1">
    <source>
        <dbReference type="SAM" id="MobiDB-lite"/>
    </source>
</evidence>
<dbReference type="EMBL" id="SBKN01000001">
    <property type="protein sequence ID" value="RXR24463.1"/>
    <property type="molecule type" value="Genomic_DNA"/>
</dbReference>
<organism evidence="2 3">
    <name type="scientific">Flavobacterium stagni</name>
    <dbReference type="NCBI Taxonomy" id="2506421"/>
    <lineage>
        <taxon>Bacteria</taxon>
        <taxon>Pseudomonadati</taxon>
        <taxon>Bacteroidota</taxon>
        <taxon>Flavobacteriia</taxon>
        <taxon>Flavobacteriales</taxon>
        <taxon>Flavobacteriaceae</taxon>
        <taxon>Flavobacterium</taxon>
    </lineage>
</organism>
<sequence>MKLRWVFFCSVLWMSCQNDNSTLLIEQQKEAKKKEAIFNTINRGWEFDIAPMEPQTMARIGTWNEWRNFLREVNQKPKSTLSAFQKKATVLVAKSNELLLGVPQEFNKPQVRARIMVINTKLKSMDLYIHLNQIPDDKVVQLVGEVNTEIEYLQLQLEEIVQRSLIPREEGEPDFQKMKDTTRAIPNTPINH</sequence>
<protein>
    <submittedName>
        <fullName evidence="2">Uncharacterized protein</fullName>
    </submittedName>
</protein>
<gene>
    <name evidence="2" type="ORF">EQG61_03170</name>
</gene>
<proteinExistence type="predicted"/>
<name>A0A4Q1KDX2_9FLAO</name>
<feature type="region of interest" description="Disordered" evidence="1">
    <location>
        <begin position="171"/>
        <end position="192"/>
    </location>
</feature>
<accession>A0A4Q1KDX2</accession>
<reference evidence="3" key="1">
    <citation type="submission" date="2019-01" db="EMBL/GenBank/DDBJ databases">
        <title>Cytophagaceae bacterium strain CAR-16.</title>
        <authorList>
            <person name="Chen W.-M."/>
        </authorList>
    </citation>
    <scope>NUCLEOTIDE SEQUENCE [LARGE SCALE GENOMIC DNA]</scope>
    <source>
        <strain evidence="3">WWJ-16</strain>
    </source>
</reference>
<dbReference type="RefSeq" id="WP_129460439.1">
    <property type="nucleotide sequence ID" value="NZ_SBKN01000001.1"/>
</dbReference>
<evidence type="ECO:0000313" key="3">
    <source>
        <dbReference type="Proteomes" id="UP000289857"/>
    </source>
</evidence>
<dbReference type="AlphaFoldDB" id="A0A4Q1KDX2"/>
<keyword evidence="3" id="KW-1185">Reference proteome</keyword>
<evidence type="ECO:0000313" key="2">
    <source>
        <dbReference type="EMBL" id="RXR24463.1"/>
    </source>
</evidence>
<dbReference type="OrthoDB" id="1443728at2"/>
<comment type="caution">
    <text evidence="2">The sequence shown here is derived from an EMBL/GenBank/DDBJ whole genome shotgun (WGS) entry which is preliminary data.</text>
</comment>
<feature type="compositionally biased region" description="Basic and acidic residues" evidence="1">
    <location>
        <begin position="171"/>
        <end position="182"/>
    </location>
</feature>
<dbReference type="PROSITE" id="PS51257">
    <property type="entry name" value="PROKAR_LIPOPROTEIN"/>
    <property type="match status" value="1"/>
</dbReference>